<proteinExistence type="predicted"/>
<dbReference type="RefSeq" id="WP_100354235.1">
    <property type="nucleotide sequence ID" value="NZ_PCGR01000004.1"/>
</dbReference>
<comment type="caution">
    <text evidence="3">The sequence shown here is derived from an EMBL/GenBank/DDBJ whole genome shotgun (WGS) entry which is preliminary data.</text>
</comment>
<feature type="transmembrane region" description="Helical" evidence="1">
    <location>
        <begin position="146"/>
        <end position="167"/>
    </location>
</feature>
<evidence type="ECO:0000313" key="4">
    <source>
        <dbReference type="Proteomes" id="UP000228680"/>
    </source>
</evidence>
<dbReference type="Proteomes" id="UP000228680">
    <property type="component" value="Unassembled WGS sequence"/>
</dbReference>
<feature type="transmembrane region" description="Helical" evidence="1">
    <location>
        <begin position="173"/>
        <end position="191"/>
    </location>
</feature>
<feature type="transmembrane region" description="Helical" evidence="1">
    <location>
        <begin position="115"/>
        <end position="134"/>
    </location>
</feature>
<reference evidence="3 4" key="1">
    <citation type="submission" date="2017-10" db="EMBL/GenBank/DDBJ databases">
        <title>Draft genome of Chryseomicrobium casticus sp. nov.</title>
        <authorList>
            <person name="Chakraborty R."/>
            <person name="Saha T."/>
        </authorList>
    </citation>
    <scope>NUCLEOTIDE SEQUENCE [LARGE SCALE GENOMIC DNA]</scope>
    <source>
        <strain evidence="3 4">ET03</strain>
    </source>
</reference>
<organism evidence="3 4">
    <name type="scientific">Chryseomicrobium excrementi</name>
    <dbReference type="NCBI Taxonomy" id="2041346"/>
    <lineage>
        <taxon>Bacteria</taxon>
        <taxon>Bacillati</taxon>
        <taxon>Bacillota</taxon>
        <taxon>Bacilli</taxon>
        <taxon>Bacillales</taxon>
        <taxon>Caryophanaceae</taxon>
        <taxon>Chryseomicrobium</taxon>
    </lineage>
</organism>
<evidence type="ECO:0000313" key="3">
    <source>
        <dbReference type="EMBL" id="PJK15825.1"/>
    </source>
</evidence>
<feature type="domain" description="Phosphatidic acid phosphatase type 2/haloperoxidase" evidence="2">
    <location>
        <begin position="77"/>
        <end position="188"/>
    </location>
</feature>
<dbReference type="Pfam" id="PF01569">
    <property type="entry name" value="PAP2"/>
    <property type="match status" value="1"/>
</dbReference>
<dbReference type="CDD" id="cd03392">
    <property type="entry name" value="PAP2_like_2"/>
    <property type="match status" value="1"/>
</dbReference>
<feature type="transmembrane region" description="Helical" evidence="1">
    <location>
        <begin position="7"/>
        <end position="23"/>
    </location>
</feature>
<dbReference type="InterPro" id="IPR036938">
    <property type="entry name" value="PAP2/HPO_sf"/>
</dbReference>
<dbReference type="AlphaFoldDB" id="A0A2M9EX86"/>
<dbReference type="SUPFAM" id="SSF48317">
    <property type="entry name" value="Acid phosphatase/Vanadium-dependent haloperoxidase"/>
    <property type="match status" value="1"/>
</dbReference>
<evidence type="ECO:0000259" key="2">
    <source>
        <dbReference type="SMART" id="SM00014"/>
    </source>
</evidence>
<keyword evidence="1" id="KW-0472">Membrane</keyword>
<feature type="transmembrane region" description="Helical" evidence="1">
    <location>
        <begin position="43"/>
        <end position="70"/>
    </location>
</feature>
<accession>A0A2M9EX86</accession>
<dbReference type="EMBL" id="PCGR01000004">
    <property type="protein sequence ID" value="PJK15825.1"/>
    <property type="molecule type" value="Genomic_DNA"/>
</dbReference>
<dbReference type="InterPro" id="IPR000326">
    <property type="entry name" value="PAP2/HPO"/>
</dbReference>
<dbReference type="SMART" id="SM00014">
    <property type="entry name" value="acidPPc"/>
    <property type="match status" value="1"/>
</dbReference>
<keyword evidence="4" id="KW-1185">Reference proteome</keyword>
<keyword evidence="1" id="KW-0812">Transmembrane</keyword>
<dbReference type="PANTHER" id="PTHR14969:SF13">
    <property type="entry name" value="AT30094P"/>
    <property type="match status" value="1"/>
</dbReference>
<feature type="transmembrane region" description="Helical" evidence="1">
    <location>
        <begin position="77"/>
        <end position="95"/>
    </location>
</feature>
<keyword evidence="1" id="KW-1133">Transmembrane helix</keyword>
<name>A0A2M9EX86_9BACL</name>
<evidence type="ECO:0000256" key="1">
    <source>
        <dbReference type="SAM" id="Phobius"/>
    </source>
</evidence>
<sequence length="206" mass="24045">MKQWKYGLGVAALILFFIMYYFYMNKEELWTDRTFSEIFEGNIVIGFFSFFADPPTVIVISLALLIYLWLFKKNYRGMLFVLFAVGGGSVLNQLLKTWIERERPELEGQLLSFSFPSGHAMAGIIYLCTLAYFLTEYTYDKKRQAIIWSAALLLALLIGLSRVANIHHYGSDVVAGWAIGYAWFAAVMWWYEIRERQFRKRKPFST</sequence>
<dbReference type="OrthoDB" id="9789113at2"/>
<dbReference type="Gene3D" id="1.20.144.10">
    <property type="entry name" value="Phosphatidic acid phosphatase type 2/haloperoxidase"/>
    <property type="match status" value="2"/>
</dbReference>
<dbReference type="PANTHER" id="PTHR14969">
    <property type="entry name" value="SPHINGOSINE-1-PHOSPHATE PHOSPHOHYDROLASE"/>
    <property type="match status" value="1"/>
</dbReference>
<protein>
    <submittedName>
        <fullName evidence="3">Phosphatidylglycerophosphatase</fullName>
    </submittedName>
</protein>
<gene>
    <name evidence="3" type="ORF">CQS04_11340</name>
</gene>